<protein>
    <submittedName>
        <fullName evidence="1">Uncharacterized protein</fullName>
    </submittedName>
</protein>
<keyword evidence="2" id="KW-1185">Reference proteome</keyword>
<dbReference type="EMBL" id="JAUKUD010000001">
    <property type="protein sequence ID" value="KAK0753174.1"/>
    <property type="molecule type" value="Genomic_DNA"/>
</dbReference>
<evidence type="ECO:0000313" key="2">
    <source>
        <dbReference type="Proteomes" id="UP001172155"/>
    </source>
</evidence>
<name>A0AA40F8H4_9PEZI</name>
<gene>
    <name evidence="1" type="ORF">B0T18DRAFT_385285</name>
</gene>
<sequence length="112" mass="12420">MEVMHAMWSRWWWRGGGLLFPPLPLPCATYASARTRMAGRKHQEVIDGWVNWAASSSTARRYHWIFSLGTYTFILGHGMTGTLISSVPGVVCPVPGVACRGLVGEFGGRIRE</sequence>
<reference evidence="1" key="1">
    <citation type="submission" date="2023-06" db="EMBL/GenBank/DDBJ databases">
        <title>Genome-scale phylogeny and comparative genomics of the fungal order Sordariales.</title>
        <authorList>
            <consortium name="Lawrence Berkeley National Laboratory"/>
            <person name="Hensen N."/>
            <person name="Bonometti L."/>
            <person name="Westerberg I."/>
            <person name="Brannstrom I.O."/>
            <person name="Guillou S."/>
            <person name="Cros-Aarteil S."/>
            <person name="Calhoun S."/>
            <person name="Haridas S."/>
            <person name="Kuo A."/>
            <person name="Mondo S."/>
            <person name="Pangilinan J."/>
            <person name="Riley R."/>
            <person name="LaButti K."/>
            <person name="Andreopoulos B."/>
            <person name="Lipzen A."/>
            <person name="Chen C."/>
            <person name="Yanf M."/>
            <person name="Daum C."/>
            <person name="Ng V."/>
            <person name="Clum A."/>
            <person name="Steindorff A."/>
            <person name="Ohm R."/>
            <person name="Martin F."/>
            <person name="Silar P."/>
            <person name="Natvig D."/>
            <person name="Lalanne C."/>
            <person name="Gautier V."/>
            <person name="Ament-velasquez S.L."/>
            <person name="Kruys A."/>
            <person name="Hutchinson M.I."/>
            <person name="Powell A.J."/>
            <person name="Barry K."/>
            <person name="Miller A.N."/>
            <person name="Grigoriev I.V."/>
            <person name="Debuchy R."/>
            <person name="Gladieux P."/>
            <person name="Thoren M.H."/>
            <person name="Johannesson H."/>
        </authorList>
    </citation>
    <scope>NUCLEOTIDE SEQUENCE</scope>
    <source>
        <strain evidence="1">SMH3187-1</strain>
    </source>
</reference>
<dbReference type="AlphaFoldDB" id="A0AA40F8H4"/>
<accession>A0AA40F8H4</accession>
<proteinExistence type="predicted"/>
<evidence type="ECO:0000313" key="1">
    <source>
        <dbReference type="EMBL" id="KAK0753174.1"/>
    </source>
</evidence>
<comment type="caution">
    <text evidence="1">The sequence shown here is derived from an EMBL/GenBank/DDBJ whole genome shotgun (WGS) entry which is preliminary data.</text>
</comment>
<dbReference type="Proteomes" id="UP001172155">
    <property type="component" value="Unassembled WGS sequence"/>
</dbReference>
<organism evidence="1 2">
    <name type="scientific">Schizothecium vesticola</name>
    <dbReference type="NCBI Taxonomy" id="314040"/>
    <lineage>
        <taxon>Eukaryota</taxon>
        <taxon>Fungi</taxon>
        <taxon>Dikarya</taxon>
        <taxon>Ascomycota</taxon>
        <taxon>Pezizomycotina</taxon>
        <taxon>Sordariomycetes</taxon>
        <taxon>Sordariomycetidae</taxon>
        <taxon>Sordariales</taxon>
        <taxon>Schizotheciaceae</taxon>
        <taxon>Schizothecium</taxon>
    </lineage>
</organism>